<gene>
    <name evidence="1" type="ORF">S2091_1127</name>
</gene>
<protein>
    <submittedName>
        <fullName evidence="1">Uncharacterized protein</fullName>
    </submittedName>
</protein>
<reference evidence="1 2" key="1">
    <citation type="submission" date="2018-02" db="EMBL/GenBank/DDBJ databases">
        <title>Solimicrobium silvestre gen. nov., sp. nov., isolated from alpine forest soil.</title>
        <authorList>
            <person name="Margesin R."/>
            <person name="Albuquerque L."/>
            <person name="Zhang D.-C."/>
            <person name="Froufe H.J.C."/>
            <person name="Severino R."/>
            <person name="Roxo I."/>
            <person name="Egas C."/>
            <person name="Da Costa M.S."/>
        </authorList>
    </citation>
    <scope>NUCLEOTIDE SEQUENCE [LARGE SCALE GENOMIC DNA]</scope>
    <source>
        <strain evidence="1 2">S20-91</strain>
    </source>
</reference>
<evidence type="ECO:0000313" key="2">
    <source>
        <dbReference type="Proteomes" id="UP000237839"/>
    </source>
</evidence>
<name>A0A2S9H1U0_9BURK</name>
<sequence length="80" mass="8758">MLQEANASCNSQRSALPIAQEDSGIVSLVIIAQLVGRRDDSLKPSDILSVTRQLENAKTRNVNMLSMSCPRCKAIQFPLD</sequence>
<proteinExistence type="predicted"/>
<keyword evidence="2" id="KW-1185">Reference proteome</keyword>
<dbReference type="EMBL" id="PUGF01000004">
    <property type="protein sequence ID" value="PRC93954.1"/>
    <property type="molecule type" value="Genomic_DNA"/>
</dbReference>
<accession>A0A2S9H1U0</accession>
<comment type="caution">
    <text evidence="1">The sequence shown here is derived from an EMBL/GenBank/DDBJ whole genome shotgun (WGS) entry which is preliminary data.</text>
</comment>
<dbReference type="AlphaFoldDB" id="A0A2S9H1U0"/>
<evidence type="ECO:0000313" key="1">
    <source>
        <dbReference type="EMBL" id="PRC93954.1"/>
    </source>
</evidence>
<dbReference type="Proteomes" id="UP000237839">
    <property type="component" value="Unassembled WGS sequence"/>
</dbReference>
<organism evidence="1 2">
    <name type="scientific">Solimicrobium silvestre</name>
    <dbReference type="NCBI Taxonomy" id="2099400"/>
    <lineage>
        <taxon>Bacteria</taxon>
        <taxon>Pseudomonadati</taxon>
        <taxon>Pseudomonadota</taxon>
        <taxon>Betaproteobacteria</taxon>
        <taxon>Burkholderiales</taxon>
        <taxon>Oxalobacteraceae</taxon>
        <taxon>Solimicrobium</taxon>
    </lineage>
</organism>